<dbReference type="RefSeq" id="WP_340266171.1">
    <property type="nucleotide sequence ID" value="NZ_JBBEOG010000001.1"/>
</dbReference>
<feature type="compositionally biased region" description="Pro residues" evidence="1">
    <location>
        <begin position="11"/>
        <end position="27"/>
    </location>
</feature>
<accession>A0ABW0GI03</accession>
<feature type="transmembrane region" description="Helical" evidence="2">
    <location>
        <begin position="151"/>
        <end position="172"/>
    </location>
</feature>
<feature type="transmembrane region" description="Helical" evidence="2">
    <location>
        <begin position="214"/>
        <end position="233"/>
    </location>
</feature>
<feature type="compositionally biased region" description="Low complexity" evidence="1">
    <location>
        <begin position="1"/>
        <end position="10"/>
    </location>
</feature>
<organism evidence="3 4">
    <name type="scientific">Aquipuribacter nitratireducens</name>
    <dbReference type="NCBI Taxonomy" id="650104"/>
    <lineage>
        <taxon>Bacteria</taxon>
        <taxon>Bacillati</taxon>
        <taxon>Actinomycetota</taxon>
        <taxon>Actinomycetes</taxon>
        <taxon>Micrococcales</taxon>
        <taxon>Intrasporangiaceae</taxon>
        <taxon>Aquipuribacter</taxon>
    </lineage>
</organism>
<reference evidence="4" key="1">
    <citation type="journal article" date="2019" name="Int. J. Syst. Evol. Microbiol.">
        <title>The Global Catalogue of Microorganisms (GCM) 10K type strain sequencing project: providing services to taxonomists for standard genome sequencing and annotation.</title>
        <authorList>
            <consortium name="The Broad Institute Genomics Platform"/>
            <consortium name="The Broad Institute Genome Sequencing Center for Infectious Disease"/>
            <person name="Wu L."/>
            <person name="Ma J."/>
        </authorList>
    </citation>
    <scope>NUCLEOTIDE SEQUENCE [LARGE SCALE GENOMIC DNA]</scope>
    <source>
        <strain evidence="4">CCUG 43114</strain>
    </source>
</reference>
<feature type="transmembrane region" description="Helical" evidence="2">
    <location>
        <begin position="47"/>
        <end position="65"/>
    </location>
</feature>
<feature type="transmembrane region" description="Helical" evidence="2">
    <location>
        <begin position="265"/>
        <end position="285"/>
    </location>
</feature>
<evidence type="ECO:0000256" key="2">
    <source>
        <dbReference type="SAM" id="Phobius"/>
    </source>
</evidence>
<keyword evidence="2" id="KW-1133">Transmembrane helix</keyword>
<name>A0ABW0GI03_9MICO</name>
<evidence type="ECO:0000313" key="3">
    <source>
        <dbReference type="EMBL" id="MFC5379540.1"/>
    </source>
</evidence>
<comment type="caution">
    <text evidence="3">The sequence shown here is derived from an EMBL/GenBank/DDBJ whole genome shotgun (WGS) entry which is preliminary data.</text>
</comment>
<dbReference type="EMBL" id="JBHSLD010000001">
    <property type="protein sequence ID" value="MFC5379540.1"/>
    <property type="molecule type" value="Genomic_DNA"/>
</dbReference>
<feature type="transmembrane region" description="Helical" evidence="2">
    <location>
        <begin position="184"/>
        <end position="207"/>
    </location>
</feature>
<gene>
    <name evidence="3" type="ORF">ACFPJ6_01930</name>
</gene>
<dbReference type="Pfam" id="PF12679">
    <property type="entry name" value="ABC2_membrane_2"/>
    <property type="match status" value="1"/>
</dbReference>
<protein>
    <submittedName>
        <fullName evidence="3">ABC transporter permease subunit</fullName>
    </submittedName>
</protein>
<keyword evidence="2" id="KW-0812">Transmembrane</keyword>
<feature type="transmembrane region" description="Helical" evidence="2">
    <location>
        <begin position="102"/>
        <end position="124"/>
    </location>
</feature>
<keyword evidence="4" id="KW-1185">Reference proteome</keyword>
<keyword evidence="2" id="KW-0472">Membrane</keyword>
<sequence length="291" mass="29612">MTTTPAGPTTQPAPPAPRTPTSPWPARPRPRGLPLLATGLRQRARGLLLWSLGLAAVVLMYLPLYPSIATTLQEQVSAMPEGVVAAFGMGETDPAGYAQTTVYGLLGAVLVIVFAVTGSSRLVAAEEESGLLELYLSHGVSRQRVLAERALLLLLELVVLTAVVVTLTLVLGPGADLGFDAPQVLAAGAGLLGIGVLVGGVGLGVGAMTGSRGLATGAAALAGVGGYLANVVADIADLPWLERLSAFHWAYGHEPLRAGFDGDGAVLLLYGVAALAYAVGAVVLARRDVGV</sequence>
<feature type="region of interest" description="Disordered" evidence="1">
    <location>
        <begin position="1"/>
        <end position="30"/>
    </location>
</feature>
<proteinExistence type="predicted"/>
<evidence type="ECO:0000256" key="1">
    <source>
        <dbReference type="SAM" id="MobiDB-lite"/>
    </source>
</evidence>
<dbReference type="Proteomes" id="UP001596122">
    <property type="component" value="Unassembled WGS sequence"/>
</dbReference>
<evidence type="ECO:0000313" key="4">
    <source>
        <dbReference type="Proteomes" id="UP001596122"/>
    </source>
</evidence>